<sequence>MAGRLYGSNAINYYIFSLLPKPCSITTAGGHEGHFPCRQRTFLGNGIKDIPTSWFTLNVNENEDGAVVLHTPHHRIPVFEQSVLKRNARPSPMMDVHPIRAVS</sequence>
<accession>A0A9N9H4T1</accession>
<protein>
    <submittedName>
        <fullName evidence="1">5918_t:CDS:1</fullName>
    </submittedName>
</protein>
<dbReference type="Proteomes" id="UP000789739">
    <property type="component" value="Unassembled WGS sequence"/>
</dbReference>
<proteinExistence type="predicted"/>
<reference evidence="1" key="1">
    <citation type="submission" date="2021-06" db="EMBL/GenBank/DDBJ databases">
        <authorList>
            <person name="Kallberg Y."/>
            <person name="Tangrot J."/>
            <person name="Rosling A."/>
        </authorList>
    </citation>
    <scope>NUCLEOTIDE SEQUENCE</scope>
    <source>
        <strain evidence="1">BR232B</strain>
    </source>
</reference>
<dbReference type="AlphaFoldDB" id="A0A9N9H4T1"/>
<keyword evidence="2" id="KW-1185">Reference proteome</keyword>
<gene>
    <name evidence="1" type="ORF">PBRASI_LOCUS10091</name>
</gene>
<organism evidence="1 2">
    <name type="scientific">Paraglomus brasilianum</name>
    <dbReference type="NCBI Taxonomy" id="144538"/>
    <lineage>
        <taxon>Eukaryota</taxon>
        <taxon>Fungi</taxon>
        <taxon>Fungi incertae sedis</taxon>
        <taxon>Mucoromycota</taxon>
        <taxon>Glomeromycotina</taxon>
        <taxon>Glomeromycetes</taxon>
        <taxon>Paraglomerales</taxon>
        <taxon>Paraglomeraceae</taxon>
        <taxon>Paraglomus</taxon>
    </lineage>
</organism>
<evidence type="ECO:0000313" key="1">
    <source>
        <dbReference type="EMBL" id="CAG8647258.1"/>
    </source>
</evidence>
<evidence type="ECO:0000313" key="2">
    <source>
        <dbReference type="Proteomes" id="UP000789739"/>
    </source>
</evidence>
<dbReference type="EMBL" id="CAJVPI010002656">
    <property type="protein sequence ID" value="CAG8647258.1"/>
    <property type="molecule type" value="Genomic_DNA"/>
</dbReference>
<comment type="caution">
    <text evidence="1">The sequence shown here is derived from an EMBL/GenBank/DDBJ whole genome shotgun (WGS) entry which is preliminary data.</text>
</comment>
<name>A0A9N9H4T1_9GLOM</name>